<evidence type="ECO:0000313" key="2">
    <source>
        <dbReference type="Proteomes" id="UP000019434"/>
    </source>
</evidence>
<dbReference type="Proteomes" id="UP000019434">
    <property type="component" value="Chromosome"/>
</dbReference>
<organism evidence="1 2">
    <name type="scientific">Thermococcus nautili</name>
    <dbReference type="NCBI Taxonomy" id="195522"/>
    <lineage>
        <taxon>Archaea</taxon>
        <taxon>Methanobacteriati</taxon>
        <taxon>Methanobacteriota</taxon>
        <taxon>Thermococci</taxon>
        <taxon>Thermococcales</taxon>
        <taxon>Thermococcaceae</taxon>
        <taxon>Thermococcus</taxon>
    </lineage>
</organism>
<accession>W8PK07</accession>
<dbReference type="KEGG" id="tnu:BD01_0807"/>
<evidence type="ECO:0000313" key="1">
    <source>
        <dbReference type="EMBL" id="AHL22429.1"/>
    </source>
</evidence>
<sequence length="152" mass="17382">MLSILFESYCNLSTRDALSSSMFLSILLESYCNITAEEAYNLVLQSFNSPRVLLQLSFATKVSLPCSFFQFSSSLIATRGSSFFAFFRFCFQFSSSLIATRWQAEEQSRLVVFQFSSSLIATNMGEFFQLGLFFPFNSPRVLLQPRRAARER</sequence>
<reference evidence="1 2" key="1">
    <citation type="submission" date="2014-02" db="EMBL/GenBank/DDBJ databases">
        <title>Genome Sequence of an Hyperthermophilic Archaeon, Thermococcus nautili 30-1, producing viral vesicles.</title>
        <authorList>
            <person name="Oberto J."/>
            <person name="Gaudin M."/>
            <person name="Cossu M."/>
            <person name="Gorlas A."/>
            <person name="Slesarev A."/>
            <person name="Marguet E."/>
            <person name="Forterre P."/>
        </authorList>
    </citation>
    <scope>NUCLEOTIDE SEQUENCE [LARGE SCALE GENOMIC DNA]</scope>
    <source>
        <strain evidence="1 2">30-1</strain>
    </source>
</reference>
<dbReference type="HOGENOM" id="CLU_1718311_0_0_2"/>
<dbReference type="AlphaFoldDB" id="W8PK07"/>
<gene>
    <name evidence="1" type="ORF">BD01_0807</name>
</gene>
<name>W8PK07_9EURY</name>
<keyword evidence="2" id="KW-1185">Reference proteome</keyword>
<protein>
    <submittedName>
        <fullName evidence="1">Uncharacterized protein</fullName>
    </submittedName>
</protein>
<dbReference type="EMBL" id="CP007264">
    <property type="protein sequence ID" value="AHL22429.1"/>
    <property type="molecule type" value="Genomic_DNA"/>
</dbReference>
<proteinExistence type="predicted"/>
<dbReference type="STRING" id="195522.BD01_0807"/>